<sequence length="675" mass="72886">MESTRINVQRTTDSDGAPAPKPDQPDQDRSEAAQDQSTAAQDPSRTALPELADADWMHHGAAFAETSFWTVARRLPSIIRQAVLLAWRVSRVDTLAAIGLNIVAGIMITFGLLATSTVLRELFASGPTPDRVRSAAPGLVVAALAVIAKGGLSIAAGWAQARLAPQINYRVELRLFEATTAVDLAAFDDAGFAEEMDRARDRGMTEAASIVDDTVNLITGVVGVAATAAAVTVIQPLLLPCLLVAAVPSAVTAVRIARREYVALLARITRRRRMWMLAHLMANRHTAVEVRTYQMRGFLLGEYRRVMTMETAAQLRLVRSQTSTRVGGGSLAGLATFAVYGVLGWLLLAGVVPLAAAATALLALQAARTSLGNTIHATNSLYEDALYYRDFLTFLDRADARTRGAGGGTVSGFEEIEVDDVSLHYPDTDRPAVDRVSLTVRRGEVIALVGENGSGKTTLAKLLAGLYQPTGGTIRWDGVDIGTLDPTSVGGQVAVLSQDWWKFPFTARQNITVGRYDRPEDAGPSVVDAATAASAHEMVTGLPRGYDTLLDRGFRDGHDLSGGQWQRLVAARGLYREGRLLICDEPSAALDARAEHALFQQFRRHPDRTVVLITHRLANVRHADRIYVMRDGRLIEQGDHERLVAADGLYRELFDLQASGYAESGGYPGPTGYPD</sequence>
<keyword evidence="2 8" id="KW-0812">Transmembrane</keyword>
<keyword evidence="4" id="KW-0067">ATP-binding</keyword>
<dbReference type="Gene3D" id="1.20.1560.10">
    <property type="entry name" value="ABC transporter type 1, transmembrane domain"/>
    <property type="match status" value="1"/>
</dbReference>
<evidence type="ECO:0000259" key="9">
    <source>
        <dbReference type="PROSITE" id="PS50893"/>
    </source>
</evidence>
<accession>A0ABQ4EB13</accession>
<feature type="transmembrane region" description="Helical" evidence="8">
    <location>
        <begin position="95"/>
        <end position="119"/>
    </location>
</feature>
<keyword evidence="12" id="KW-1185">Reference proteome</keyword>
<dbReference type="InterPro" id="IPR036640">
    <property type="entry name" value="ABC1_TM_sf"/>
</dbReference>
<dbReference type="PROSITE" id="PS50893">
    <property type="entry name" value="ABC_TRANSPORTER_2"/>
    <property type="match status" value="1"/>
</dbReference>
<evidence type="ECO:0000256" key="8">
    <source>
        <dbReference type="SAM" id="Phobius"/>
    </source>
</evidence>
<keyword evidence="6 8" id="KW-0472">Membrane</keyword>
<evidence type="ECO:0000256" key="6">
    <source>
        <dbReference type="ARBA" id="ARBA00023136"/>
    </source>
</evidence>
<feature type="compositionally biased region" description="Polar residues" evidence="7">
    <location>
        <begin position="1"/>
        <end position="11"/>
    </location>
</feature>
<dbReference type="SUPFAM" id="SSF52540">
    <property type="entry name" value="P-loop containing nucleoside triphosphate hydrolases"/>
    <property type="match status" value="1"/>
</dbReference>
<evidence type="ECO:0000256" key="7">
    <source>
        <dbReference type="SAM" id="MobiDB-lite"/>
    </source>
</evidence>
<evidence type="ECO:0000256" key="3">
    <source>
        <dbReference type="ARBA" id="ARBA00022741"/>
    </source>
</evidence>
<feature type="domain" description="ABC transporter" evidence="9">
    <location>
        <begin position="416"/>
        <end position="656"/>
    </location>
</feature>
<dbReference type="InterPro" id="IPR027417">
    <property type="entry name" value="P-loop_NTPase"/>
</dbReference>
<feature type="transmembrane region" description="Helical" evidence="8">
    <location>
        <begin position="139"/>
        <end position="159"/>
    </location>
</feature>
<feature type="region of interest" description="Disordered" evidence="7">
    <location>
        <begin position="1"/>
        <end position="45"/>
    </location>
</feature>
<proteinExistence type="predicted"/>
<dbReference type="Gene3D" id="3.40.50.300">
    <property type="entry name" value="P-loop containing nucleotide triphosphate hydrolases"/>
    <property type="match status" value="1"/>
</dbReference>
<dbReference type="PANTHER" id="PTHR24221">
    <property type="entry name" value="ATP-BINDING CASSETTE SUB-FAMILY B"/>
    <property type="match status" value="1"/>
</dbReference>
<evidence type="ECO:0000256" key="1">
    <source>
        <dbReference type="ARBA" id="ARBA00004651"/>
    </source>
</evidence>
<evidence type="ECO:0000259" key="10">
    <source>
        <dbReference type="PROSITE" id="PS50929"/>
    </source>
</evidence>
<dbReference type="RefSeq" id="WP_307837754.1">
    <property type="nucleotide sequence ID" value="NZ_BONW01000041.1"/>
</dbReference>
<evidence type="ECO:0000256" key="5">
    <source>
        <dbReference type="ARBA" id="ARBA00022989"/>
    </source>
</evidence>
<feature type="compositionally biased region" description="Polar residues" evidence="7">
    <location>
        <begin position="33"/>
        <end position="44"/>
    </location>
</feature>
<feature type="transmembrane region" description="Helical" evidence="8">
    <location>
        <begin position="331"/>
        <end position="364"/>
    </location>
</feature>
<gene>
    <name evidence="11" type="ORF">Pen02_67720</name>
</gene>
<dbReference type="SMART" id="SM00382">
    <property type="entry name" value="AAA"/>
    <property type="match status" value="1"/>
</dbReference>
<feature type="compositionally biased region" description="Basic and acidic residues" evidence="7">
    <location>
        <begin position="23"/>
        <end position="32"/>
    </location>
</feature>
<evidence type="ECO:0000313" key="12">
    <source>
        <dbReference type="Proteomes" id="UP000646749"/>
    </source>
</evidence>
<reference evidence="11 12" key="1">
    <citation type="submission" date="2021-01" db="EMBL/GenBank/DDBJ databases">
        <title>Whole genome shotgun sequence of Plantactinospora endophytica NBRC 110450.</title>
        <authorList>
            <person name="Komaki H."/>
            <person name="Tamura T."/>
        </authorList>
    </citation>
    <scope>NUCLEOTIDE SEQUENCE [LARGE SCALE GENOMIC DNA]</scope>
    <source>
        <strain evidence="11 12">NBRC 110450</strain>
    </source>
</reference>
<dbReference type="InterPro" id="IPR003439">
    <property type="entry name" value="ABC_transporter-like_ATP-bd"/>
</dbReference>
<dbReference type="InterPro" id="IPR039421">
    <property type="entry name" value="Type_1_exporter"/>
</dbReference>
<keyword evidence="5 8" id="KW-1133">Transmembrane helix</keyword>
<feature type="domain" description="ABC transmembrane type-1" evidence="10">
    <location>
        <begin position="95"/>
        <end position="383"/>
    </location>
</feature>
<dbReference type="InterPro" id="IPR003593">
    <property type="entry name" value="AAA+_ATPase"/>
</dbReference>
<comment type="caution">
    <text evidence="11">The sequence shown here is derived from an EMBL/GenBank/DDBJ whole genome shotgun (WGS) entry which is preliminary data.</text>
</comment>
<dbReference type="InterPro" id="IPR011527">
    <property type="entry name" value="ABC1_TM_dom"/>
</dbReference>
<dbReference type="SUPFAM" id="SSF90123">
    <property type="entry name" value="ABC transporter transmembrane region"/>
    <property type="match status" value="1"/>
</dbReference>
<name>A0ABQ4EB13_9ACTN</name>
<protein>
    <submittedName>
        <fullName evidence="11">Multidrug ABC transporter permease</fullName>
    </submittedName>
</protein>
<dbReference type="Pfam" id="PF00005">
    <property type="entry name" value="ABC_tran"/>
    <property type="match status" value="1"/>
</dbReference>
<comment type="subcellular location">
    <subcellularLocation>
        <location evidence="1">Cell membrane</location>
        <topology evidence="1">Multi-pass membrane protein</topology>
    </subcellularLocation>
</comment>
<dbReference type="PROSITE" id="PS50929">
    <property type="entry name" value="ABC_TM1F"/>
    <property type="match status" value="1"/>
</dbReference>
<dbReference type="PANTHER" id="PTHR24221:SF646">
    <property type="entry name" value="HAEMOLYSIN SECRETION ATP-BINDING PROTEIN"/>
    <property type="match status" value="1"/>
</dbReference>
<keyword evidence="3" id="KW-0547">Nucleotide-binding</keyword>
<organism evidence="11 12">
    <name type="scientific">Plantactinospora endophytica</name>
    <dbReference type="NCBI Taxonomy" id="673535"/>
    <lineage>
        <taxon>Bacteria</taxon>
        <taxon>Bacillati</taxon>
        <taxon>Actinomycetota</taxon>
        <taxon>Actinomycetes</taxon>
        <taxon>Micromonosporales</taxon>
        <taxon>Micromonosporaceae</taxon>
        <taxon>Plantactinospora</taxon>
    </lineage>
</organism>
<evidence type="ECO:0000313" key="11">
    <source>
        <dbReference type="EMBL" id="GIG91836.1"/>
    </source>
</evidence>
<dbReference type="EMBL" id="BONW01000041">
    <property type="protein sequence ID" value="GIG91836.1"/>
    <property type="molecule type" value="Genomic_DNA"/>
</dbReference>
<evidence type="ECO:0000256" key="4">
    <source>
        <dbReference type="ARBA" id="ARBA00022840"/>
    </source>
</evidence>
<dbReference type="Proteomes" id="UP000646749">
    <property type="component" value="Unassembled WGS sequence"/>
</dbReference>
<evidence type="ECO:0000256" key="2">
    <source>
        <dbReference type="ARBA" id="ARBA00022692"/>
    </source>
</evidence>